<proteinExistence type="predicted"/>
<reference evidence="3" key="1">
    <citation type="submission" date="2025-08" db="UniProtKB">
        <authorList>
            <consortium name="RefSeq"/>
        </authorList>
    </citation>
    <scope>IDENTIFICATION</scope>
</reference>
<feature type="region of interest" description="Disordered" evidence="1">
    <location>
        <begin position="1"/>
        <end position="96"/>
    </location>
</feature>
<feature type="region of interest" description="Disordered" evidence="1">
    <location>
        <begin position="921"/>
        <end position="988"/>
    </location>
</feature>
<evidence type="ECO:0000256" key="1">
    <source>
        <dbReference type="SAM" id="MobiDB-lite"/>
    </source>
</evidence>
<accession>A0A6P6RXS3</accession>
<feature type="compositionally biased region" description="Basic and acidic residues" evidence="1">
    <location>
        <begin position="514"/>
        <end position="540"/>
    </location>
</feature>
<feature type="compositionally biased region" description="Low complexity" evidence="1">
    <location>
        <begin position="1"/>
        <end position="79"/>
    </location>
</feature>
<protein>
    <submittedName>
        <fullName evidence="3">Uncharacterized protein LOC34621989</fullName>
    </submittedName>
</protein>
<dbReference type="AlphaFoldDB" id="A0A6P6RXS3"/>
<evidence type="ECO:0000313" key="2">
    <source>
        <dbReference type="Proteomes" id="UP000515125"/>
    </source>
</evidence>
<feature type="compositionally biased region" description="Basic and acidic residues" evidence="1">
    <location>
        <begin position="785"/>
        <end position="800"/>
    </location>
</feature>
<name>A0A6P6RXS3_9EIME</name>
<dbReference type="RefSeq" id="XP_026192658.1">
    <property type="nucleotide sequence ID" value="XM_026336873.1"/>
</dbReference>
<feature type="region of interest" description="Disordered" evidence="1">
    <location>
        <begin position="398"/>
        <end position="438"/>
    </location>
</feature>
<feature type="compositionally biased region" description="Basic and acidic residues" evidence="1">
    <location>
        <begin position="863"/>
        <end position="877"/>
    </location>
</feature>
<feature type="region of interest" description="Disordered" evidence="1">
    <location>
        <begin position="863"/>
        <end position="884"/>
    </location>
</feature>
<feature type="region of interest" description="Disordered" evidence="1">
    <location>
        <begin position="509"/>
        <end position="540"/>
    </location>
</feature>
<keyword evidence="2" id="KW-1185">Reference proteome</keyword>
<feature type="region of interest" description="Disordered" evidence="1">
    <location>
        <begin position="769"/>
        <end position="817"/>
    </location>
</feature>
<dbReference type="GeneID" id="34621989"/>
<gene>
    <name evidence="3" type="primary">LOC34621989</name>
</gene>
<feature type="compositionally biased region" description="Basic and acidic residues" evidence="1">
    <location>
        <begin position="973"/>
        <end position="988"/>
    </location>
</feature>
<sequence>MGIPSKASNGSEEEASAPGAPTSAGSAVATSSGSRSNLGRMDSTTAASGSCSSTSPTRDSSGFPPRGTSSRSATSSSRQRGGRGAVLLQQLADGSKTEIEVTGEINSELLQRQQQPTPILRLAVHPRTGAVSRSQHPEGLVSQPSFNVALPARLHLGSGSGGSGGSNTVSVQHEGFYEEIDSAENGNLRWGRKKANDGSWVEKWAVQTVPQQEPQARVLEFGQSQGRNYRTNERWVSRWEDTARERRVEKVVQELRPQHKDEEQEGEQEREQAILQVWEEEETEDRLTGIIRINKRGTDNQRGEGRHWNLRVLRRKPLVAGETEEVEGASAQAVEELLAAAAATPAAAAADGLSPGQELELFEETRGSETRGRLQRREADGRVLYRALWRETAGGQEAWSEETTFHSDGSKTGTKKGTDPRPVGGVRCTQPCAPSRQPPVEQIRGLHELLGQAGGKADSGEGELRGVATEVNAWGGGGVRQAGKGKGISAKAFGVCCVYCSGTSWEEEWQEQPDATRDSVRRRRTENSRMEERRGVRRSHPDNQLEEYCTTVQVTVKEGCAVECTDTWVRPAEGGPGKARGSQRKETQIFSDGKVVSVEVANEEWEDTGDEFSADLWVEETLVKHQGGDAFITSKNLWGRKKGSRRKDGMQWGEQWEETQEIPETETEEPEAGQQRVNLHILLPGGEVTSREVVVLQTQPLRRRRRFDDKWWREAHGNSWGTKEGVEDSGAVLRENWYDNGGEKQVDRWKEMPDGSKKGEKFGSKVDGTQWRESWGCGPGGSDSWVDKSWEEPDREREGGAVRWGFSSGSSTAESKEWQQQWREREHWFCGEKFIEKVERHANGDEQTLKEGDAWEERWRETFDGDQKTETWAEKKGSNAQGESWLETWQERWGWKTAHKEATSASGARRVERWGEQFFDDGSGQKWAQHWQEGPPSSPGGSSPGSTGKSWGDRWGPGGLGGHRWGEEWGDGGCRKWAHDTPGRPEGC</sequence>
<dbReference type="Proteomes" id="UP000515125">
    <property type="component" value="Unplaced"/>
</dbReference>
<dbReference type="OrthoDB" id="348345at2759"/>
<evidence type="ECO:0000313" key="3">
    <source>
        <dbReference type="RefSeq" id="XP_026192658.1"/>
    </source>
</evidence>
<organism evidence="2 3">
    <name type="scientific">Cyclospora cayetanensis</name>
    <dbReference type="NCBI Taxonomy" id="88456"/>
    <lineage>
        <taxon>Eukaryota</taxon>
        <taxon>Sar</taxon>
        <taxon>Alveolata</taxon>
        <taxon>Apicomplexa</taxon>
        <taxon>Conoidasida</taxon>
        <taxon>Coccidia</taxon>
        <taxon>Eucoccidiorida</taxon>
        <taxon>Eimeriorina</taxon>
        <taxon>Eimeriidae</taxon>
        <taxon>Cyclospora</taxon>
    </lineage>
</organism>